<dbReference type="GO" id="GO:0006281">
    <property type="term" value="P:DNA repair"/>
    <property type="evidence" value="ECO:0007669"/>
    <property type="project" value="UniProtKB-UniRule"/>
</dbReference>
<feature type="domain" description="MMS19 C-terminal" evidence="6">
    <location>
        <begin position="467"/>
        <end position="650"/>
    </location>
</feature>
<keyword evidence="5" id="KW-0206">Cytoskeleton</keyword>
<dbReference type="InterPro" id="IPR029240">
    <property type="entry name" value="MMS19_N"/>
</dbReference>
<keyword evidence="5" id="KW-0963">Cytoplasm</keyword>
<dbReference type="PANTHER" id="PTHR12891:SF0">
    <property type="entry name" value="MMS19 NUCLEOTIDE EXCISION REPAIR PROTEIN HOMOLOG"/>
    <property type="match status" value="1"/>
</dbReference>
<comment type="subunit">
    <text evidence="5">Component of the CIA complex.</text>
</comment>
<keyword evidence="5" id="KW-0234">DNA repair</keyword>
<accession>A0A7R9QNH2</accession>
<reference evidence="8" key="1">
    <citation type="submission" date="2020-11" db="EMBL/GenBank/DDBJ databases">
        <authorList>
            <person name="Tran Van P."/>
        </authorList>
    </citation>
    <scope>NUCLEOTIDE SEQUENCE</scope>
</reference>
<evidence type="ECO:0000313" key="9">
    <source>
        <dbReference type="Proteomes" id="UP000728032"/>
    </source>
</evidence>
<protein>
    <recommendedName>
        <fullName evidence="5">MMS19 nucleotide excision repair protein</fullName>
    </recommendedName>
</protein>
<dbReference type="GO" id="GO:0097361">
    <property type="term" value="C:cytosolic [4Fe-4S] assembly targeting complex"/>
    <property type="evidence" value="ECO:0007669"/>
    <property type="project" value="UniProtKB-UniRule"/>
</dbReference>
<proteinExistence type="inferred from homology"/>
<dbReference type="InterPro" id="IPR016024">
    <property type="entry name" value="ARM-type_fold"/>
</dbReference>
<organism evidence="8">
    <name type="scientific">Oppiella nova</name>
    <dbReference type="NCBI Taxonomy" id="334625"/>
    <lineage>
        <taxon>Eukaryota</taxon>
        <taxon>Metazoa</taxon>
        <taxon>Ecdysozoa</taxon>
        <taxon>Arthropoda</taxon>
        <taxon>Chelicerata</taxon>
        <taxon>Arachnida</taxon>
        <taxon>Acari</taxon>
        <taxon>Acariformes</taxon>
        <taxon>Sarcoptiformes</taxon>
        <taxon>Oribatida</taxon>
        <taxon>Brachypylina</taxon>
        <taxon>Oppioidea</taxon>
        <taxon>Oppiidae</taxon>
        <taxon>Oppiella</taxon>
    </lineage>
</organism>
<keyword evidence="5" id="KW-0227">DNA damage</keyword>
<dbReference type="Proteomes" id="UP000728032">
    <property type="component" value="Unassembled WGS sequence"/>
</dbReference>
<dbReference type="Pfam" id="PF12460">
    <property type="entry name" value="MMS19_C"/>
    <property type="match status" value="1"/>
</dbReference>
<name>A0A7R9QNH2_9ACAR</name>
<comment type="similarity">
    <text evidence="2 5">Belongs to the MET18/MMS19 family.</text>
</comment>
<dbReference type="Pfam" id="PF14500">
    <property type="entry name" value="MMS19_N"/>
    <property type="match status" value="1"/>
</dbReference>
<dbReference type="EMBL" id="CAJPVJ010005657">
    <property type="protein sequence ID" value="CAG2169729.1"/>
    <property type="molecule type" value="Genomic_DNA"/>
</dbReference>
<dbReference type="InterPro" id="IPR024687">
    <property type="entry name" value="MMS19_C"/>
</dbReference>
<dbReference type="GO" id="GO:0051604">
    <property type="term" value="P:protein maturation"/>
    <property type="evidence" value="ECO:0007669"/>
    <property type="project" value="UniProtKB-UniRule"/>
</dbReference>
<dbReference type="PANTHER" id="PTHR12891">
    <property type="entry name" value="DNA REPAIR/TRANSCRIPTION PROTEIN MET18/MMS19"/>
    <property type="match status" value="1"/>
</dbReference>
<dbReference type="OrthoDB" id="342900at2759"/>
<dbReference type="SUPFAM" id="SSF48371">
    <property type="entry name" value="ARM repeat"/>
    <property type="match status" value="1"/>
</dbReference>
<comment type="subcellular location">
    <subcellularLocation>
        <location evidence="5">Cytoplasm</location>
        <location evidence="5">Cytoskeleton</location>
        <location evidence="5">Spindle</location>
    </subcellularLocation>
    <subcellularLocation>
        <location evidence="1 5">Nucleus</location>
    </subcellularLocation>
</comment>
<keyword evidence="3" id="KW-0677">Repeat</keyword>
<evidence type="ECO:0000256" key="1">
    <source>
        <dbReference type="ARBA" id="ARBA00004123"/>
    </source>
</evidence>
<sequence>MDNTSDWIEAIVCQTSPMDVHNVCHLIQTNRLSLEKVVIDLGPLLTNPETNERSKGLNILTQIVTSLPNDLLSLKEVQHLTSFYCDRLRDHYSLISNVFSGLLAIVFQEIAVQQYSVSDRFLVFQLLTKLFTKYCEELKAIGPQFIYGLIQLIEGERDPRCLLVVFRLVNSVVETLDLDPYTEDVFEVISCYFPVLFTSTPDDEYGITKEDLSYDLHRCFTASPHFSPFIFPLVLEKLESELLTAKIDSYKVIENICPNYGYERINEFVAQLWTAIRIDALKPKLLEIFDENQENYSTHLTESLSKCIDKQLEVEVTEEVDSFLFTECYDRLIQHCIHVSICTDNKSGTVVNTRLMDSLFGVLGRGVSKLSYKYSQQLFESLSQFSVMGEVDQLLPVLPPTCFCTYETGLKFLDSLNANQALIVFGLINGLISNLKYEIDANQSMQLFDKLIIFATNDKYNHKKICLVIGGHPLRKDFISLLMRLIEHKNKLVRNEATKAFAIIQSSDKSCLTRDNNAKVRLLYNQSFYFETFDPLLTGYLKYKSEDMERKERFLSALLTQLNFIPKAVFCNELKRLLPMLLDAISEHSTTCSHDNQRAALDAIHQILVDKNERILDPSLKTTVENCVHLSLNSPYLMVRSSALNCLAQIANNFDDSILNHLRDQVVRSLRKTLNDKKRVVRKSAVTARCKWILVGQPGK</sequence>
<dbReference type="GO" id="GO:0005634">
    <property type="term" value="C:nucleus"/>
    <property type="evidence" value="ECO:0007669"/>
    <property type="project" value="UniProtKB-SubCell"/>
</dbReference>
<dbReference type="AlphaFoldDB" id="A0A7R9QNH2"/>
<evidence type="ECO:0000313" key="8">
    <source>
        <dbReference type="EMBL" id="CAD7652542.1"/>
    </source>
</evidence>
<comment type="function">
    <text evidence="5">Key component of the cytosolic iron-sulfur protein assembly (CIA) complex, a multiprotein complex that mediates the incorporation of iron-sulfur cluster into apoproteins specifically involved in DNA metabolism and genomic integrity. In the CIA complex, MMS19 acts as an adapter between early-acting CIA components and a subset of cellular target iron-sulfur proteins.</text>
</comment>
<feature type="domain" description="MMS19 N-terminal" evidence="7">
    <location>
        <begin position="39"/>
        <end position="279"/>
    </location>
</feature>
<evidence type="ECO:0000259" key="6">
    <source>
        <dbReference type="Pfam" id="PF12460"/>
    </source>
</evidence>
<evidence type="ECO:0000256" key="2">
    <source>
        <dbReference type="ARBA" id="ARBA00009340"/>
    </source>
</evidence>
<dbReference type="GO" id="GO:0005819">
    <property type="term" value="C:spindle"/>
    <property type="evidence" value="ECO:0007669"/>
    <property type="project" value="UniProtKB-SubCell"/>
</dbReference>
<gene>
    <name evidence="8" type="ORF">ONB1V03_LOCUS9203</name>
</gene>
<evidence type="ECO:0000256" key="4">
    <source>
        <dbReference type="ARBA" id="ARBA00023242"/>
    </source>
</evidence>
<evidence type="ECO:0000256" key="3">
    <source>
        <dbReference type="ARBA" id="ARBA00022737"/>
    </source>
</evidence>
<dbReference type="Gene3D" id="1.25.10.10">
    <property type="entry name" value="Leucine-rich Repeat Variant"/>
    <property type="match status" value="1"/>
</dbReference>
<keyword evidence="9" id="KW-1185">Reference proteome</keyword>
<dbReference type="EMBL" id="OC920482">
    <property type="protein sequence ID" value="CAD7652542.1"/>
    <property type="molecule type" value="Genomic_DNA"/>
</dbReference>
<keyword evidence="4 5" id="KW-0539">Nucleus</keyword>
<evidence type="ECO:0000259" key="7">
    <source>
        <dbReference type="Pfam" id="PF14500"/>
    </source>
</evidence>
<evidence type="ECO:0000256" key="5">
    <source>
        <dbReference type="RuleBase" id="RU367072"/>
    </source>
</evidence>
<dbReference type="GO" id="GO:0016226">
    <property type="term" value="P:iron-sulfur cluster assembly"/>
    <property type="evidence" value="ECO:0007669"/>
    <property type="project" value="UniProtKB-UniRule"/>
</dbReference>
<dbReference type="InterPro" id="IPR039920">
    <property type="entry name" value="MMS19"/>
</dbReference>
<dbReference type="InterPro" id="IPR011989">
    <property type="entry name" value="ARM-like"/>
</dbReference>